<evidence type="ECO:0000313" key="1">
    <source>
        <dbReference type="EnsemblPlants" id="LPERR01G00590.1"/>
    </source>
</evidence>
<sequence length="24" mass="2614">MISIIVGAKEGELVQQELAVRQTT</sequence>
<reference evidence="2" key="2">
    <citation type="submission" date="2013-12" db="EMBL/GenBank/DDBJ databases">
        <authorList>
            <person name="Yu Y."/>
            <person name="Lee S."/>
            <person name="de Baynast K."/>
            <person name="Wissotski M."/>
            <person name="Liu L."/>
            <person name="Talag J."/>
            <person name="Goicoechea J."/>
            <person name="Angelova A."/>
            <person name="Jetty R."/>
            <person name="Kudrna D."/>
            <person name="Golser W."/>
            <person name="Rivera L."/>
            <person name="Zhang J."/>
            <person name="Wing R."/>
        </authorList>
    </citation>
    <scope>NUCLEOTIDE SEQUENCE</scope>
</reference>
<evidence type="ECO:0000313" key="2">
    <source>
        <dbReference type="Proteomes" id="UP000032180"/>
    </source>
</evidence>
<dbReference type="HOGENOM" id="CLU_3421587_0_0_1"/>
<dbReference type="AlphaFoldDB" id="A0A0D9UVX0"/>
<name>A0A0D9UVX0_9ORYZ</name>
<dbReference type="EnsemblPlants" id="LPERR01G00590.1">
    <property type="protein sequence ID" value="LPERR01G00590.1"/>
    <property type="gene ID" value="LPERR01G00590"/>
</dbReference>
<dbReference type="Gramene" id="LPERR01G00590.1">
    <property type="protein sequence ID" value="LPERR01G00590.1"/>
    <property type="gene ID" value="LPERR01G00590"/>
</dbReference>
<reference evidence="1 2" key="1">
    <citation type="submission" date="2012-08" db="EMBL/GenBank/DDBJ databases">
        <title>Oryza genome evolution.</title>
        <authorList>
            <person name="Wing R.A."/>
        </authorList>
    </citation>
    <scope>NUCLEOTIDE SEQUENCE</scope>
</reference>
<organism evidence="1 2">
    <name type="scientific">Leersia perrieri</name>
    <dbReference type="NCBI Taxonomy" id="77586"/>
    <lineage>
        <taxon>Eukaryota</taxon>
        <taxon>Viridiplantae</taxon>
        <taxon>Streptophyta</taxon>
        <taxon>Embryophyta</taxon>
        <taxon>Tracheophyta</taxon>
        <taxon>Spermatophyta</taxon>
        <taxon>Magnoliopsida</taxon>
        <taxon>Liliopsida</taxon>
        <taxon>Poales</taxon>
        <taxon>Poaceae</taxon>
        <taxon>BOP clade</taxon>
        <taxon>Oryzoideae</taxon>
        <taxon>Oryzeae</taxon>
        <taxon>Oryzinae</taxon>
        <taxon>Leersia</taxon>
    </lineage>
</organism>
<protein>
    <submittedName>
        <fullName evidence="1">Uncharacterized protein</fullName>
    </submittedName>
</protein>
<accession>A0A0D9UVX0</accession>
<dbReference type="Proteomes" id="UP000032180">
    <property type="component" value="Chromosome 1"/>
</dbReference>
<proteinExistence type="predicted"/>
<keyword evidence="2" id="KW-1185">Reference proteome</keyword>
<reference evidence="1" key="3">
    <citation type="submission" date="2015-04" db="UniProtKB">
        <authorList>
            <consortium name="EnsemblPlants"/>
        </authorList>
    </citation>
    <scope>IDENTIFICATION</scope>
</reference>